<gene>
    <name evidence="1" type="ORF">PYW08_012881</name>
</gene>
<evidence type="ECO:0000313" key="2">
    <source>
        <dbReference type="Proteomes" id="UP001231649"/>
    </source>
</evidence>
<name>A0ACC2Q1Z5_9NEOP</name>
<dbReference type="Proteomes" id="UP001231649">
    <property type="component" value="Chromosome 31"/>
</dbReference>
<evidence type="ECO:0000313" key="1">
    <source>
        <dbReference type="EMBL" id="KAJ8705835.1"/>
    </source>
</evidence>
<organism evidence="1 2">
    <name type="scientific">Mythimna loreyi</name>
    <dbReference type="NCBI Taxonomy" id="667449"/>
    <lineage>
        <taxon>Eukaryota</taxon>
        <taxon>Metazoa</taxon>
        <taxon>Ecdysozoa</taxon>
        <taxon>Arthropoda</taxon>
        <taxon>Hexapoda</taxon>
        <taxon>Insecta</taxon>
        <taxon>Pterygota</taxon>
        <taxon>Neoptera</taxon>
        <taxon>Endopterygota</taxon>
        <taxon>Lepidoptera</taxon>
        <taxon>Glossata</taxon>
        <taxon>Ditrysia</taxon>
        <taxon>Noctuoidea</taxon>
        <taxon>Noctuidae</taxon>
        <taxon>Noctuinae</taxon>
        <taxon>Hadenini</taxon>
        <taxon>Mythimna</taxon>
    </lineage>
</organism>
<proteinExistence type="predicted"/>
<reference evidence="1" key="1">
    <citation type="submission" date="2023-03" db="EMBL/GenBank/DDBJ databases">
        <title>Chromosome-level genomes of two armyworms, Mythimna separata and Mythimna loreyi, provide insights into the biosynthesis and reception of sex pheromones.</title>
        <authorList>
            <person name="Zhao H."/>
        </authorList>
    </citation>
    <scope>NUCLEOTIDE SEQUENCE</scope>
    <source>
        <strain evidence="1">BeijingLab</strain>
    </source>
</reference>
<comment type="caution">
    <text evidence="1">The sequence shown here is derived from an EMBL/GenBank/DDBJ whole genome shotgun (WGS) entry which is preliminary data.</text>
</comment>
<dbReference type="EMBL" id="CM056807">
    <property type="protein sequence ID" value="KAJ8705835.1"/>
    <property type="molecule type" value="Genomic_DNA"/>
</dbReference>
<protein>
    <submittedName>
        <fullName evidence="1">Uncharacterized protein</fullName>
    </submittedName>
</protein>
<sequence>MTMCRTCLSKNDLRLIFPDKNLISCRSNQLHLVCGIKIEPDDGLTQLICEPCLKLFNGALKLRESSLKSEEILKKTLKSVKIELPIIESQITQSSEKTLIQNDSDRQSNKKEQRKSNKNLSKSRKVSKKGRLDSKENKNKIKHEFTVRIEDFESSNDSDFMNNYLIEDLPSIHSENETTICIEDYESSDSLDQDFKNVIQRESKDFHKINWDFKEKELLERERRKQLCKEQDEKLLSLAAIPYDVEGPVRCTLCGKELRNLQNFKCHAKTHFEPQNACEECGKKFVNPSHMRYHQQRVHGRRKRLACSKCPYRAVDPLQLQNHDRASHSGERPFICDVCGDSFRMRANIAQHMRKHFGVRSLQCERCPAMFRSRSELTGHQNRVHYLIYVYLCYLCPETYKRPASVKKHLVNIHGVPRNQQLPIKCVKTRRSSCDKSD</sequence>
<accession>A0ACC2Q1Z5</accession>
<keyword evidence="2" id="KW-1185">Reference proteome</keyword>